<evidence type="ECO:0000313" key="14">
    <source>
        <dbReference type="Proteomes" id="UP001160550"/>
    </source>
</evidence>
<evidence type="ECO:0000256" key="9">
    <source>
        <dbReference type="RuleBase" id="RU004190"/>
    </source>
</evidence>
<dbReference type="InterPro" id="IPR001538">
    <property type="entry name" value="Man6P_isomerase-2_C"/>
</dbReference>
<comment type="catalytic activity">
    <reaction evidence="8">
        <text>alpha-D-mannose 1-phosphate + GTP + H(+) = GDP-alpha-D-mannose + diphosphate</text>
        <dbReference type="Rhea" id="RHEA:15229"/>
        <dbReference type="ChEBI" id="CHEBI:15378"/>
        <dbReference type="ChEBI" id="CHEBI:33019"/>
        <dbReference type="ChEBI" id="CHEBI:37565"/>
        <dbReference type="ChEBI" id="CHEBI:57527"/>
        <dbReference type="ChEBI" id="CHEBI:58409"/>
        <dbReference type="EC" id="2.7.7.13"/>
    </reaction>
</comment>
<dbReference type="CDD" id="cd02213">
    <property type="entry name" value="cupin_PMI_typeII_C"/>
    <property type="match status" value="1"/>
</dbReference>
<evidence type="ECO:0000256" key="2">
    <source>
        <dbReference type="ARBA" id="ARBA00006115"/>
    </source>
</evidence>
<protein>
    <recommendedName>
        <fullName evidence="3">mannose-1-phosphate guanylyltransferase</fullName>
        <ecNumber evidence="3">2.7.7.13</ecNumber>
    </recommendedName>
</protein>
<gene>
    <name evidence="13" type="ORF">QF205_12515</name>
</gene>
<dbReference type="SUPFAM" id="SSF53448">
    <property type="entry name" value="Nucleotide-diphospho-sugar transferases"/>
    <property type="match status" value="1"/>
</dbReference>
<keyword evidence="4 13" id="KW-0808">Transferase</keyword>
<sequence length="467" mass="51225">MKLQPVLLSGGSGTRLWPLSREAYPKQFLALAGDRTMLQDTWRRVAPLAAGAPIVVANEEHRFLAAEQLRLLGVERADILLEPAGRNTAPAIAAAALQAMAGGDDPLLLVLPSDHVVRDEDGFRAAVHTAAPAAMEGALVTFGIVPDAPETGFGYIQAGEGGGVRPVLRFVEKPDAATAASYLQAGGYYWNSGMFLFRASRYLDELGRFRPDILAAVRRAFDAATRDGDFIRLDRDAFSASPSDSIDYAVMEKTADARVLPVDIGWNDVGSWSALWAVSEQDEHGNARHGDVIAVDSRNSYAYARRLVALVGVDDLVVVETDDAVLVAHKDRVQQVKDVVAQLKAGQRSHAVLHREVHRPWGSYDSIDQEDGCFQVKRIKVKPGARLSLQSHRHRAEHWIVVRGTARITRDNDVFELYANQSTYIPLGAKHRLENPGTEVLELIEVQSGSYLGEDDIVRYEDVYGRS</sequence>
<dbReference type="EMBL" id="JARYGX010000023">
    <property type="protein sequence ID" value="MDH7453882.1"/>
    <property type="molecule type" value="Genomic_DNA"/>
</dbReference>
<dbReference type="PANTHER" id="PTHR46390">
    <property type="entry name" value="MANNOSE-1-PHOSPHATE GUANYLYLTRANSFERASE"/>
    <property type="match status" value="1"/>
</dbReference>
<name>A0ABT6MTD7_9GAMM</name>
<organism evidence="13 14">
    <name type="scientific">Luteimonas composti</name>
    <dbReference type="NCBI Taxonomy" id="398257"/>
    <lineage>
        <taxon>Bacteria</taxon>
        <taxon>Pseudomonadati</taxon>
        <taxon>Pseudomonadota</taxon>
        <taxon>Gammaproteobacteria</taxon>
        <taxon>Lysobacterales</taxon>
        <taxon>Lysobacteraceae</taxon>
        <taxon>Luteimonas</taxon>
    </lineage>
</organism>
<dbReference type="NCBIfam" id="TIGR01479">
    <property type="entry name" value="GMP_PMI"/>
    <property type="match status" value="1"/>
</dbReference>
<evidence type="ECO:0000256" key="3">
    <source>
        <dbReference type="ARBA" id="ARBA00012387"/>
    </source>
</evidence>
<dbReference type="InterPro" id="IPR029044">
    <property type="entry name" value="Nucleotide-diphossugar_trans"/>
</dbReference>
<keyword evidence="7" id="KW-0342">GTP-binding</keyword>
<comment type="similarity">
    <text evidence="2 9">Belongs to the mannose-6-phosphate isomerase type 2 family.</text>
</comment>
<dbReference type="GO" id="GO:0004476">
    <property type="term" value="F:mannose-6-phosphate isomerase activity"/>
    <property type="evidence" value="ECO:0007669"/>
    <property type="project" value="UniProtKB-EC"/>
</dbReference>
<feature type="domain" description="Mannose-6-phosphate isomerase type II C-terminal" evidence="11">
    <location>
        <begin position="348"/>
        <end position="462"/>
    </location>
</feature>
<dbReference type="Gene3D" id="3.90.550.10">
    <property type="entry name" value="Spore Coat Polysaccharide Biosynthesis Protein SpsA, Chain A"/>
    <property type="match status" value="1"/>
</dbReference>
<keyword evidence="13" id="KW-0413">Isomerase</keyword>
<dbReference type="Pfam" id="PF22640">
    <property type="entry name" value="ManC_GMP_beta-helix"/>
    <property type="match status" value="1"/>
</dbReference>
<dbReference type="EC" id="2.7.7.13" evidence="3"/>
<evidence type="ECO:0000259" key="12">
    <source>
        <dbReference type="Pfam" id="PF22640"/>
    </source>
</evidence>
<dbReference type="InterPro" id="IPR006375">
    <property type="entry name" value="Man1P_GuaTrfase/Man6P_Isoase"/>
</dbReference>
<evidence type="ECO:0000259" key="11">
    <source>
        <dbReference type="Pfam" id="PF01050"/>
    </source>
</evidence>
<dbReference type="Gene3D" id="2.60.120.10">
    <property type="entry name" value="Jelly Rolls"/>
    <property type="match status" value="1"/>
</dbReference>
<keyword evidence="14" id="KW-1185">Reference proteome</keyword>
<dbReference type="InterPro" id="IPR014710">
    <property type="entry name" value="RmlC-like_jellyroll"/>
</dbReference>
<dbReference type="GO" id="GO:0004475">
    <property type="term" value="F:mannose-1-phosphate guanylyltransferase (GTP) activity"/>
    <property type="evidence" value="ECO:0007669"/>
    <property type="project" value="UniProtKB-EC"/>
</dbReference>
<reference evidence="13" key="1">
    <citation type="journal article" date="2007" name="Int. J. Syst. Evol. Microbiol.">
        <title>Luteimonas composti sp. nov., a moderately thermophilic bacterium isolated from food waste.</title>
        <authorList>
            <person name="Young C.C."/>
            <person name="Kampfer P."/>
            <person name="Chen W.M."/>
            <person name="Yen W.S."/>
            <person name="Arun A.B."/>
            <person name="Lai W.A."/>
            <person name="Shen F.T."/>
            <person name="Rekha P.D."/>
            <person name="Lin K.Y."/>
            <person name="Chou J.H."/>
        </authorList>
    </citation>
    <scope>NUCLEOTIDE SEQUENCE</scope>
    <source>
        <strain evidence="13">CC-YY355</strain>
    </source>
</reference>
<evidence type="ECO:0000256" key="8">
    <source>
        <dbReference type="ARBA" id="ARBA00047343"/>
    </source>
</evidence>
<evidence type="ECO:0000256" key="5">
    <source>
        <dbReference type="ARBA" id="ARBA00022695"/>
    </source>
</evidence>
<feature type="domain" description="MannoseP isomerase/GMP-like beta-helix" evidence="12">
    <location>
        <begin position="290"/>
        <end position="343"/>
    </location>
</feature>
<dbReference type="Proteomes" id="UP001160550">
    <property type="component" value="Unassembled WGS sequence"/>
</dbReference>
<proteinExistence type="inferred from homology"/>
<comment type="pathway">
    <text evidence="1">Nucleotide-sugar biosynthesis; GDP-alpha-D-mannose biosynthesis; GDP-alpha-D-mannose from alpha-D-mannose 1-phosphate (GTP route): step 1/1.</text>
</comment>
<dbReference type="InterPro" id="IPR054566">
    <property type="entry name" value="ManC/GMP-like_b-helix"/>
</dbReference>
<dbReference type="InterPro" id="IPR051161">
    <property type="entry name" value="Mannose-6P_isomerase_type2"/>
</dbReference>
<dbReference type="PANTHER" id="PTHR46390:SF1">
    <property type="entry name" value="MANNOSE-1-PHOSPHATE GUANYLYLTRANSFERASE"/>
    <property type="match status" value="1"/>
</dbReference>
<dbReference type="SUPFAM" id="SSF51182">
    <property type="entry name" value="RmlC-like cupins"/>
    <property type="match status" value="1"/>
</dbReference>
<evidence type="ECO:0000256" key="6">
    <source>
        <dbReference type="ARBA" id="ARBA00022741"/>
    </source>
</evidence>
<keyword evidence="6" id="KW-0547">Nucleotide-binding</keyword>
<evidence type="ECO:0000256" key="1">
    <source>
        <dbReference type="ARBA" id="ARBA00004823"/>
    </source>
</evidence>
<accession>A0ABT6MTD7</accession>
<dbReference type="Pfam" id="PF00483">
    <property type="entry name" value="NTP_transferase"/>
    <property type="match status" value="1"/>
</dbReference>
<evidence type="ECO:0000259" key="10">
    <source>
        <dbReference type="Pfam" id="PF00483"/>
    </source>
</evidence>
<evidence type="ECO:0000256" key="7">
    <source>
        <dbReference type="ARBA" id="ARBA00023134"/>
    </source>
</evidence>
<evidence type="ECO:0000313" key="13">
    <source>
        <dbReference type="EMBL" id="MDH7453882.1"/>
    </source>
</evidence>
<keyword evidence="5 13" id="KW-0548">Nucleotidyltransferase</keyword>
<evidence type="ECO:0000256" key="4">
    <source>
        <dbReference type="ARBA" id="ARBA00022679"/>
    </source>
</evidence>
<dbReference type="InterPro" id="IPR049577">
    <property type="entry name" value="GMPP_N"/>
</dbReference>
<reference evidence="13" key="2">
    <citation type="submission" date="2023-04" db="EMBL/GenBank/DDBJ databases">
        <authorList>
            <person name="Sun J.-Q."/>
        </authorList>
    </citation>
    <scope>NUCLEOTIDE SEQUENCE</scope>
    <source>
        <strain evidence="13">CC-YY355</strain>
    </source>
</reference>
<dbReference type="InterPro" id="IPR011051">
    <property type="entry name" value="RmlC_Cupin_sf"/>
</dbReference>
<dbReference type="CDD" id="cd02509">
    <property type="entry name" value="GDP-M1P_Guanylyltransferase"/>
    <property type="match status" value="1"/>
</dbReference>
<dbReference type="Pfam" id="PF01050">
    <property type="entry name" value="MannoseP_isomer"/>
    <property type="match status" value="1"/>
</dbReference>
<feature type="domain" description="Nucleotidyl transferase" evidence="10">
    <location>
        <begin position="5"/>
        <end position="283"/>
    </location>
</feature>
<comment type="caution">
    <text evidence="13">The sequence shown here is derived from an EMBL/GenBank/DDBJ whole genome shotgun (WGS) entry which is preliminary data.</text>
</comment>
<dbReference type="InterPro" id="IPR005835">
    <property type="entry name" value="NTP_transferase_dom"/>
</dbReference>
<dbReference type="RefSeq" id="WP_280943091.1">
    <property type="nucleotide sequence ID" value="NZ_JARYGX010000023.1"/>
</dbReference>